<dbReference type="InterPro" id="IPR011990">
    <property type="entry name" value="TPR-like_helical_dom_sf"/>
</dbReference>
<name>A0A382PL94_9ZZZZ</name>
<sequence>FTAEAIECYQRLRVHQQWRQESGWRAAALLADRGLVDQAETLLRAVLAENADNPPALMGLGRLLAIAERYAAALPYFERLRVLNPDDYRTYFFLSKLYFRLQREAEAEKAFNSYQLGKRRAEMKESVEEDLEGVLRKFGEWTQ</sequence>
<dbReference type="EMBL" id="UINC01108226">
    <property type="protein sequence ID" value="SVC74169.1"/>
    <property type="molecule type" value="Genomic_DNA"/>
</dbReference>
<protein>
    <submittedName>
        <fullName evidence="1">Uncharacterized protein</fullName>
    </submittedName>
</protein>
<accession>A0A382PL94</accession>
<organism evidence="1">
    <name type="scientific">marine metagenome</name>
    <dbReference type="NCBI Taxonomy" id="408172"/>
    <lineage>
        <taxon>unclassified sequences</taxon>
        <taxon>metagenomes</taxon>
        <taxon>ecological metagenomes</taxon>
    </lineage>
</organism>
<gene>
    <name evidence="1" type="ORF">METZ01_LOCUS327023</name>
</gene>
<dbReference type="Gene3D" id="1.25.40.10">
    <property type="entry name" value="Tetratricopeptide repeat domain"/>
    <property type="match status" value="1"/>
</dbReference>
<dbReference type="SUPFAM" id="SSF48452">
    <property type="entry name" value="TPR-like"/>
    <property type="match status" value="1"/>
</dbReference>
<reference evidence="1" key="1">
    <citation type="submission" date="2018-05" db="EMBL/GenBank/DDBJ databases">
        <authorList>
            <person name="Lanie J.A."/>
            <person name="Ng W.-L."/>
            <person name="Kazmierczak K.M."/>
            <person name="Andrzejewski T.M."/>
            <person name="Davidsen T.M."/>
            <person name="Wayne K.J."/>
            <person name="Tettelin H."/>
            <person name="Glass J.I."/>
            <person name="Rusch D."/>
            <person name="Podicherti R."/>
            <person name="Tsui H.-C.T."/>
            <person name="Winkler M.E."/>
        </authorList>
    </citation>
    <scope>NUCLEOTIDE SEQUENCE</scope>
</reference>
<dbReference type="AlphaFoldDB" id="A0A382PL94"/>
<feature type="non-terminal residue" evidence="1">
    <location>
        <position position="1"/>
    </location>
</feature>
<evidence type="ECO:0000313" key="1">
    <source>
        <dbReference type="EMBL" id="SVC74169.1"/>
    </source>
</evidence>
<dbReference type="PROSITE" id="PS50005">
    <property type="entry name" value="TPR"/>
    <property type="match status" value="1"/>
</dbReference>
<proteinExistence type="predicted"/>
<dbReference type="Pfam" id="PF13432">
    <property type="entry name" value="TPR_16"/>
    <property type="match status" value="1"/>
</dbReference>
<dbReference type="InterPro" id="IPR019734">
    <property type="entry name" value="TPR_rpt"/>
</dbReference>